<dbReference type="SUPFAM" id="SSF140931">
    <property type="entry name" value="Fic-like"/>
    <property type="match status" value="1"/>
</dbReference>
<sequence length="117" mass="13840">TRNYNIGVAWDLILEQTKLLVDDIEYWHNAKEMTIFEQSLRIHHRLVKIHPFVNGNGRHARLVSDIFLFNNAHKLPNWPNAELINETNIREKYIEALRAADNADYDLLENFTRELLS</sequence>
<comment type="caution">
    <text evidence="3">The sequence shown here is derived from an EMBL/GenBank/DDBJ whole genome shotgun (WGS) entry which is preliminary data.</text>
</comment>
<dbReference type="PANTHER" id="PTHR13504">
    <property type="entry name" value="FIDO DOMAIN-CONTAINING PROTEIN DDB_G0283145"/>
    <property type="match status" value="1"/>
</dbReference>
<dbReference type="Pfam" id="PF02661">
    <property type="entry name" value="Fic"/>
    <property type="match status" value="1"/>
</dbReference>
<name>A0A1F4RZC1_UNCSA</name>
<dbReference type="InterPro" id="IPR040198">
    <property type="entry name" value="Fido_containing"/>
</dbReference>
<gene>
    <name evidence="3" type="ORF">A2290_02325</name>
</gene>
<reference evidence="3 4" key="1">
    <citation type="journal article" date="2016" name="Nat. Commun.">
        <title>Thousands of microbial genomes shed light on interconnected biogeochemical processes in an aquifer system.</title>
        <authorList>
            <person name="Anantharaman K."/>
            <person name="Brown C.T."/>
            <person name="Hug L.A."/>
            <person name="Sharon I."/>
            <person name="Castelle C.J."/>
            <person name="Probst A.J."/>
            <person name="Thomas B.C."/>
            <person name="Singh A."/>
            <person name="Wilkins M.J."/>
            <person name="Karaoz U."/>
            <person name="Brodie E.L."/>
            <person name="Williams K.H."/>
            <person name="Hubbard S.S."/>
            <person name="Banfield J.F."/>
        </authorList>
    </citation>
    <scope>NUCLEOTIDE SEQUENCE [LARGE SCALE GENOMIC DNA]</scope>
</reference>
<dbReference type="Gene3D" id="1.10.3290.10">
    <property type="entry name" value="Fido-like domain"/>
    <property type="match status" value="1"/>
</dbReference>
<evidence type="ECO:0000313" key="3">
    <source>
        <dbReference type="EMBL" id="OGC13535.1"/>
    </source>
</evidence>
<dbReference type="PROSITE" id="PS51459">
    <property type="entry name" value="FIDO"/>
    <property type="match status" value="1"/>
</dbReference>
<feature type="non-terminal residue" evidence="3">
    <location>
        <position position="1"/>
    </location>
</feature>
<evidence type="ECO:0000313" key="4">
    <source>
        <dbReference type="Proteomes" id="UP000177905"/>
    </source>
</evidence>
<feature type="domain" description="Fido" evidence="2">
    <location>
        <begin position="1"/>
        <end position="114"/>
    </location>
</feature>
<evidence type="ECO:0000256" key="1">
    <source>
        <dbReference type="PIRSR" id="PIRSR640198-1"/>
    </source>
</evidence>
<dbReference type="InterPro" id="IPR003812">
    <property type="entry name" value="Fido"/>
</dbReference>
<protein>
    <recommendedName>
        <fullName evidence="2">Fido domain-containing protein</fullName>
    </recommendedName>
</protein>
<dbReference type="InterPro" id="IPR036597">
    <property type="entry name" value="Fido-like_dom_sf"/>
</dbReference>
<dbReference type="EMBL" id="MEUA01000052">
    <property type="protein sequence ID" value="OGC13535.1"/>
    <property type="molecule type" value="Genomic_DNA"/>
</dbReference>
<organism evidence="3 4">
    <name type="scientific">candidate division WOR-1 bacterium RIFOXYB2_FULL_36_35</name>
    <dbReference type="NCBI Taxonomy" id="1802578"/>
    <lineage>
        <taxon>Bacteria</taxon>
        <taxon>Bacillati</taxon>
        <taxon>Saganbacteria</taxon>
    </lineage>
</organism>
<dbReference type="Proteomes" id="UP000177905">
    <property type="component" value="Unassembled WGS sequence"/>
</dbReference>
<evidence type="ECO:0000259" key="2">
    <source>
        <dbReference type="PROSITE" id="PS51459"/>
    </source>
</evidence>
<accession>A0A1F4RZC1</accession>
<dbReference type="AlphaFoldDB" id="A0A1F4RZC1"/>
<feature type="active site" evidence="1">
    <location>
        <position position="50"/>
    </location>
</feature>
<proteinExistence type="predicted"/>
<dbReference type="PANTHER" id="PTHR13504:SF39">
    <property type="entry name" value="CELL FILAMENTATION PROTEIN"/>
    <property type="match status" value="1"/>
</dbReference>